<dbReference type="RefSeq" id="XP_018744166.1">
    <property type="nucleotide sequence ID" value="XM_018903829.1"/>
</dbReference>
<dbReference type="GeneID" id="30071696"/>
<protein>
    <submittedName>
        <fullName evidence="1">Uncharacterized protein</fullName>
    </submittedName>
</protein>
<dbReference type="EMBL" id="CM000578">
    <property type="protein sequence ID" value="EWG37975.1"/>
    <property type="molecule type" value="Genomic_DNA"/>
</dbReference>
<accession>W7LR76</accession>
<name>W7LR76_GIBM7</name>
<sequence>MGVKGPVKKLDIVPYRISGTEKLLILHLIPSAGSETETHVSQYPVGAHVFFYVLMLTKCYTYLGSLRSCTCIQNAYVRGLWRGFSYSDVHVQYMGKLCQEGAHSHQSIPRLGSRLWAEQSFLGVSLGPLLFR</sequence>
<gene>
    <name evidence="1" type="ORF">FVEG_14820</name>
</gene>
<organism evidence="1 2">
    <name type="scientific">Gibberella moniliformis (strain M3125 / FGSC 7600)</name>
    <name type="common">Maize ear and stalk rot fungus</name>
    <name type="synonym">Fusarium verticillioides</name>
    <dbReference type="NCBI Taxonomy" id="334819"/>
    <lineage>
        <taxon>Eukaryota</taxon>
        <taxon>Fungi</taxon>
        <taxon>Dikarya</taxon>
        <taxon>Ascomycota</taxon>
        <taxon>Pezizomycotina</taxon>
        <taxon>Sordariomycetes</taxon>
        <taxon>Hypocreomycetidae</taxon>
        <taxon>Hypocreales</taxon>
        <taxon>Nectriaceae</taxon>
        <taxon>Fusarium</taxon>
        <taxon>Fusarium fujikuroi species complex</taxon>
    </lineage>
</organism>
<reference evidence="1 2" key="1">
    <citation type="journal article" date="2010" name="Nature">
        <title>Comparative genomics reveals mobile pathogenicity chromosomes in Fusarium.</title>
        <authorList>
            <person name="Ma L.J."/>
            <person name="van der Does H.C."/>
            <person name="Borkovich K.A."/>
            <person name="Coleman J.J."/>
            <person name="Daboussi M.J."/>
            <person name="Di Pietro A."/>
            <person name="Dufresne M."/>
            <person name="Freitag M."/>
            <person name="Grabherr M."/>
            <person name="Henrissat B."/>
            <person name="Houterman P.M."/>
            <person name="Kang S."/>
            <person name="Shim W.B."/>
            <person name="Woloshuk C."/>
            <person name="Xie X."/>
            <person name="Xu J.R."/>
            <person name="Antoniw J."/>
            <person name="Baker S.E."/>
            <person name="Bluhm B.H."/>
            <person name="Breakspear A."/>
            <person name="Brown D.W."/>
            <person name="Butchko R.A."/>
            <person name="Chapman S."/>
            <person name="Coulson R."/>
            <person name="Coutinho P.M."/>
            <person name="Danchin E.G."/>
            <person name="Diener A."/>
            <person name="Gale L.R."/>
            <person name="Gardiner D.M."/>
            <person name="Goff S."/>
            <person name="Hammond-Kosack K.E."/>
            <person name="Hilburn K."/>
            <person name="Hua-Van A."/>
            <person name="Jonkers W."/>
            <person name="Kazan K."/>
            <person name="Kodira C.D."/>
            <person name="Koehrsen M."/>
            <person name="Kumar L."/>
            <person name="Lee Y.H."/>
            <person name="Li L."/>
            <person name="Manners J.M."/>
            <person name="Miranda-Saavedra D."/>
            <person name="Mukherjee M."/>
            <person name="Park G."/>
            <person name="Park J."/>
            <person name="Park S.Y."/>
            <person name="Proctor R.H."/>
            <person name="Regev A."/>
            <person name="Ruiz-Roldan M.C."/>
            <person name="Sain D."/>
            <person name="Sakthikumar S."/>
            <person name="Sykes S."/>
            <person name="Schwartz D.C."/>
            <person name="Turgeon B.G."/>
            <person name="Wapinski I."/>
            <person name="Yoder O."/>
            <person name="Young S."/>
            <person name="Zeng Q."/>
            <person name="Zhou S."/>
            <person name="Galagan J."/>
            <person name="Cuomo C.A."/>
            <person name="Kistler H.C."/>
            <person name="Rep M."/>
        </authorList>
    </citation>
    <scope>NUCLEOTIDE SEQUENCE [LARGE SCALE GENOMIC DNA]</scope>
    <source>
        <strain evidence="2">M3125 / FGSC 7600</strain>
    </source>
</reference>
<dbReference type="VEuPathDB" id="FungiDB:FVEG_14820"/>
<evidence type="ECO:0000313" key="1">
    <source>
        <dbReference type="EMBL" id="EWG37975.1"/>
    </source>
</evidence>
<dbReference type="AlphaFoldDB" id="W7LR76"/>
<dbReference type="EMBL" id="DS022242">
    <property type="protein sequence ID" value="EWG37975.1"/>
    <property type="molecule type" value="Genomic_DNA"/>
</dbReference>
<evidence type="ECO:0000313" key="2">
    <source>
        <dbReference type="Proteomes" id="UP000009096"/>
    </source>
</evidence>
<dbReference type="Proteomes" id="UP000009096">
    <property type="component" value="Chromosome 1"/>
</dbReference>
<proteinExistence type="predicted"/>
<keyword evidence="2" id="KW-1185">Reference proteome</keyword>
<dbReference type="KEGG" id="fvr:FVEG_14820"/>